<sequence length="323" mass="36004">MSDRRHDADGSGPGSGHGRRALAARLDWNLIRTYVVVAQELNISRAAERLFVTQPAVSQAIKRLQGQLGYTLIRRRGPRISLTAAGEEVYRIAGGVFADVSSLEMPAGGAAEQIVGRIKLLSVSRVHSARYDRFLAEFHRRHPRVELEIEVMRGHDLLVALRQNTASFGIGLCRVPTRLIERRLIIPQRYALFCGRPHSLYSQAQVDVETLLHEDLVTFTGDQLGDTLSPLTLFRENHGFQGRLAASSSNLEEVCRLIRCGYGIGFLPEDAFRREVEVGDLRRLPPAEGLADVDIHLLWNSERPLRPAEVVFRDELLAAFSGA</sequence>
<proteinExistence type="inferred from homology"/>
<dbReference type="SUPFAM" id="SSF53850">
    <property type="entry name" value="Periplasmic binding protein-like II"/>
    <property type="match status" value="1"/>
</dbReference>
<name>A0A423PHB6_9GAMM</name>
<dbReference type="PROSITE" id="PS50931">
    <property type="entry name" value="HTH_LYSR"/>
    <property type="match status" value="1"/>
</dbReference>
<dbReference type="GO" id="GO:0003700">
    <property type="term" value="F:DNA-binding transcription factor activity"/>
    <property type="evidence" value="ECO:0007669"/>
    <property type="project" value="InterPro"/>
</dbReference>
<comment type="similarity">
    <text evidence="1">Belongs to the LysR transcriptional regulatory family.</text>
</comment>
<dbReference type="Pfam" id="PF00126">
    <property type="entry name" value="HTH_1"/>
    <property type="match status" value="1"/>
</dbReference>
<dbReference type="SUPFAM" id="SSF46785">
    <property type="entry name" value="Winged helix' DNA-binding domain"/>
    <property type="match status" value="1"/>
</dbReference>
<evidence type="ECO:0000256" key="3">
    <source>
        <dbReference type="ARBA" id="ARBA00023125"/>
    </source>
</evidence>
<feature type="domain" description="HTH lysR-type" evidence="5">
    <location>
        <begin position="26"/>
        <end position="83"/>
    </location>
</feature>
<evidence type="ECO:0000256" key="4">
    <source>
        <dbReference type="ARBA" id="ARBA00023163"/>
    </source>
</evidence>
<evidence type="ECO:0000256" key="2">
    <source>
        <dbReference type="ARBA" id="ARBA00023015"/>
    </source>
</evidence>
<evidence type="ECO:0000256" key="1">
    <source>
        <dbReference type="ARBA" id="ARBA00009437"/>
    </source>
</evidence>
<evidence type="ECO:0000313" key="7">
    <source>
        <dbReference type="Proteomes" id="UP000283993"/>
    </source>
</evidence>
<keyword evidence="3" id="KW-0238">DNA-binding</keyword>
<dbReference type="CDD" id="cd05466">
    <property type="entry name" value="PBP2_LTTR_substrate"/>
    <property type="match status" value="1"/>
</dbReference>
<dbReference type="PANTHER" id="PTHR30126:SF40">
    <property type="entry name" value="HTH-TYPE TRANSCRIPTIONAL REGULATOR GLTR"/>
    <property type="match status" value="1"/>
</dbReference>
<gene>
    <name evidence="6" type="ORF">SAOR_13460</name>
</gene>
<dbReference type="PANTHER" id="PTHR30126">
    <property type="entry name" value="HTH-TYPE TRANSCRIPTIONAL REGULATOR"/>
    <property type="match status" value="1"/>
</dbReference>
<dbReference type="Gene3D" id="3.40.190.10">
    <property type="entry name" value="Periplasmic binding protein-like II"/>
    <property type="match status" value="2"/>
</dbReference>
<accession>A0A423PHB6</accession>
<dbReference type="GO" id="GO:0000976">
    <property type="term" value="F:transcription cis-regulatory region binding"/>
    <property type="evidence" value="ECO:0007669"/>
    <property type="project" value="TreeGrafter"/>
</dbReference>
<keyword evidence="2" id="KW-0805">Transcription regulation</keyword>
<evidence type="ECO:0000259" key="5">
    <source>
        <dbReference type="PROSITE" id="PS50931"/>
    </source>
</evidence>
<dbReference type="InterPro" id="IPR036390">
    <property type="entry name" value="WH_DNA-bd_sf"/>
</dbReference>
<dbReference type="Pfam" id="PF03466">
    <property type="entry name" value="LysR_substrate"/>
    <property type="match status" value="1"/>
</dbReference>
<dbReference type="Proteomes" id="UP000283993">
    <property type="component" value="Unassembled WGS sequence"/>
</dbReference>
<organism evidence="6 7">
    <name type="scientific">Salinisphaera orenii MK-B5</name>
    <dbReference type="NCBI Taxonomy" id="856730"/>
    <lineage>
        <taxon>Bacteria</taxon>
        <taxon>Pseudomonadati</taxon>
        <taxon>Pseudomonadota</taxon>
        <taxon>Gammaproteobacteria</taxon>
        <taxon>Salinisphaerales</taxon>
        <taxon>Salinisphaeraceae</taxon>
        <taxon>Salinisphaera</taxon>
    </lineage>
</organism>
<dbReference type="Gene3D" id="1.10.10.10">
    <property type="entry name" value="Winged helix-like DNA-binding domain superfamily/Winged helix DNA-binding domain"/>
    <property type="match status" value="1"/>
</dbReference>
<dbReference type="RefSeq" id="WP_123631896.1">
    <property type="nucleotide sequence ID" value="NZ_AYKH01000040.1"/>
</dbReference>
<dbReference type="EMBL" id="AYKH01000040">
    <property type="protein sequence ID" value="ROO24980.1"/>
    <property type="molecule type" value="Genomic_DNA"/>
</dbReference>
<keyword evidence="7" id="KW-1185">Reference proteome</keyword>
<reference evidence="6 7" key="1">
    <citation type="submission" date="2013-10" db="EMBL/GenBank/DDBJ databases">
        <title>Salinisphaera orenii MK-B5 Genome Sequencing.</title>
        <authorList>
            <person name="Lai Q."/>
            <person name="Li C."/>
            <person name="Shao Z."/>
        </authorList>
    </citation>
    <scope>NUCLEOTIDE SEQUENCE [LARGE SCALE GENOMIC DNA]</scope>
    <source>
        <strain evidence="6 7">MK-B5</strain>
    </source>
</reference>
<dbReference type="AlphaFoldDB" id="A0A423PHB6"/>
<dbReference type="InterPro" id="IPR005119">
    <property type="entry name" value="LysR_subst-bd"/>
</dbReference>
<evidence type="ECO:0000313" key="6">
    <source>
        <dbReference type="EMBL" id="ROO24980.1"/>
    </source>
</evidence>
<dbReference type="InterPro" id="IPR000847">
    <property type="entry name" value="LysR_HTH_N"/>
</dbReference>
<dbReference type="InterPro" id="IPR036388">
    <property type="entry name" value="WH-like_DNA-bd_sf"/>
</dbReference>
<dbReference type="PRINTS" id="PR00039">
    <property type="entry name" value="HTHLYSR"/>
</dbReference>
<comment type="caution">
    <text evidence="6">The sequence shown here is derived from an EMBL/GenBank/DDBJ whole genome shotgun (WGS) entry which is preliminary data.</text>
</comment>
<keyword evidence="4" id="KW-0804">Transcription</keyword>
<protein>
    <submittedName>
        <fullName evidence="6">LysR family transcriptional regulator</fullName>
    </submittedName>
</protein>